<dbReference type="EMBL" id="QNBE01000032">
    <property type="protein sequence ID" value="RKX70635.1"/>
    <property type="molecule type" value="Genomic_DNA"/>
</dbReference>
<dbReference type="AlphaFoldDB" id="A0A660SII1"/>
<keyword evidence="1" id="KW-0472">Membrane</keyword>
<comment type="caution">
    <text evidence="2">The sequence shown here is derived from an EMBL/GenBank/DDBJ whole genome shotgun (WGS) entry which is preliminary data.</text>
</comment>
<sequence length="120" mass="13464">MQSLWRGSKYCHLRVWDVILIGGILLTNIFFVRTKSKFVTIDFPSGEIIRPINQDWQISVDGCLGKFTIVNKDGVVRVTETSCPNKTCMHSSITEKGGVIICIPNQVFIYLGGNLDGITW</sequence>
<evidence type="ECO:0000256" key="1">
    <source>
        <dbReference type="SAM" id="Phobius"/>
    </source>
</evidence>
<evidence type="ECO:0000313" key="3">
    <source>
        <dbReference type="Proteomes" id="UP000268469"/>
    </source>
</evidence>
<reference evidence="2 3" key="1">
    <citation type="submission" date="2018-06" db="EMBL/GenBank/DDBJ databases">
        <title>Extensive metabolic versatility and redundancy in microbially diverse, dynamic hydrothermal sediments.</title>
        <authorList>
            <person name="Dombrowski N."/>
            <person name="Teske A."/>
            <person name="Baker B.J."/>
        </authorList>
    </citation>
    <scope>NUCLEOTIDE SEQUENCE [LARGE SCALE GENOMIC DNA]</scope>
    <source>
        <strain evidence="2">B36_G15</strain>
    </source>
</reference>
<name>A0A660SII1_UNCW3</name>
<dbReference type="Pfam" id="PF07009">
    <property type="entry name" value="NusG_II"/>
    <property type="match status" value="1"/>
</dbReference>
<keyword evidence="1" id="KW-0812">Transmembrane</keyword>
<protein>
    <submittedName>
        <fullName evidence="2">Uncharacterized protein</fullName>
    </submittedName>
</protein>
<dbReference type="Gene3D" id="2.60.320.10">
    <property type="entry name" value="N-utilization substance G protein NusG, insert domain"/>
    <property type="match status" value="1"/>
</dbReference>
<feature type="transmembrane region" description="Helical" evidence="1">
    <location>
        <begin position="13"/>
        <end position="32"/>
    </location>
</feature>
<accession>A0A660SII1</accession>
<keyword evidence="1" id="KW-1133">Transmembrane helix</keyword>
<evidence type="ECO:0000313" key="2">
    <source>
        <dbReference type="EMBL" id="RKX70635.1"/>
    </source>
</evidence>
<organism evidence="2 3">
    <name type="scientific">candidate division WOR-3 bacterium</name>
    <dbReference type="NCBI Taxonomy" id="2052148"/>
    <lineage>
        <taxon>Bacteria</taxon>
        <taxon>Bacteria division WOR-3</taxon>
    </lineage>
</organism>
<proteinExistence type="predicted"/>
<dbReference type="Proteomes" id="UP000268469">
    <property type="component" value="Unassembled WGS sequence"/>
</dbReference>
<gene>
    <name evidence="2" type="ORF">DRP53_04370</name>
</gene>
<dbReference type="InterPro" id="IPR038690">
    <property type="entry name" value="NusG_2_sf"/>
</dbReference>